<proteinExistence type="predicted"/>
<protein>
    <submittedName>
        <fullName evidence="1">Uncharacterized protein</fullName>
    </submittedName>
</protein>
<keyword evidence="2" id="KW-1185">Reference proteome</keyword>
<evidence type="ECO:0000313" key="1">
    <source>
        <dbReference type="EMBL" id="CZT41941.1"/>
    </source>
</evidence>
<gene>
    <name evidence="1" type="ORF">RSE6_01763</name>
</gene>
<name>A0A1E1LYK7_RHYSE</name>
<dbReference type="AlphaFoldDB" id="A0A1E1LYK7"/>
<evidence type="ECO:0000313" key="2">
    <source>
        <dbReference type="Proteomes" id="UP000177625"/>
    </source>
</evidence>
<dbReference type="Proteomes" id="UP000177625">
    <property type="component" value="Unassembled WGS sequence"/>
</dbReference>
<organism evidence="1 2">
    <name type="scientific">Rhynchosporium secalis</name>
    <name type="common">Barley scald fungus</name>
    <dbReference type="NCBI Taxonomy" id="38038"/>
    <lineage>
        <taxon>Eukaryota</taxon>
        <taxon>Fungi</taxon>
        <taxon>Dikarya</taxon>
        <taxon>Ascomycota</taxon>
        <taxon>Pezizomycotina</taxon>
        <taxon>Leotiomycetes</taxon>
        <taxon>Helotiales</taxon>
        <taxon>Ploettnerulaceae</taxon>
        <taxon>Rhynchosporium</taxon>
    </lineage>
</organism>
<sequence length="138" mass="15254">MVAPLQYPAAHRALYTTLAMSRTDPHNPSPIVKHLIHSIFSPKSPILASSACQKSPNGPTTASSNLPYPELIFLTYIMKETAKIRSISRYLDSIKGLEQPSFTTSQKGLYPIIWLRTAAWADVEVSEDQRGRGDVELG</sequence>
<dbReference type="EMBL" id="FJVC01000065">
    <property type="protein sequence ID" value="CZT41941.1"/>
    <property type="molecule type" value="Genomic_DNA"/>
</dbReference>
<accession>A0A1E1LYK7</accession>
<reference evidence="2" key="1">
    <citation type="submission" date="2016-03" db="EMBL/GenBank/DDBJ databases">
        <authorList>
            <person name="Guldener U."/>
        </authorList>
    </citation>
    <scope>NUCLEOTIDE SEQUENCE [LARGE SCALE GENOMIC DNA]</scope>
</reference>